<dbReference type="EMBL" id="JBGBZJ010000003">
    <property type="protein sequence ID" value="MEY9453938.1"/>
    <property type="molecule type" value="Genomic_DNA"/>
</dbReference>
<evidence type="ECO:0000313" key="4">
    <source>
        <dbReference type="Proteomes" id="UP000215703"/>
    </source>
</evidence>
<keyword evidence="2" id="KW-0540">Nuclease</keyword>
<dbReference type="InterPro" id="IPR011335">
    <property type="entry name" value="Restrct_endonuc-II-like"/>
</dbReference>
<reference evidence="3 5" key="4">
    <citation type="submission" date="2024-07" db="EMBL/GenBank/DDBJ databases">
        <title>Genomic Encyclopedia of Type Strains, Phase V (KMG-V): Genome sequencing to study the core and pangenomes of soil and plant-associated prokaryotes.</title>
        <authorList>
            <person name="Whitman W."/>
        </authorList>
    </citation>
    <scope>NUCLEOTIDE SEQUENCE [LARGE SCALE GENOMIC DNA]</scope>
    <source>
        <strain evidence="3 5">USDA 152</strain>
    </source>
</reference>
<evidence type="ECO:0000313" key="3">
    <source>
        <dbReference type="EMBL" id="MEY9453938.1"/>
    </source>
</evidence>
<dbReference type="RefSeq" id="WP_028139547.1">
    <property type="nucleotide sequence ID" value="NZ_AP021854.1"/>
</dbReference>
<reference evidence="2 4" key="1">
    <citation type="journal article" date="2014" name="Int. J. Syst. Evol. Microbiol.">
        <title>Bradyrhizobium ottawaense sp. nov., a symbiotic nitrogen fixing bacterium from root nodules of soybeans in Canada.</title>
        <authorList>
            <person name="Yu X."/>
            <person name="Cloutier S."/>
            <person name="Tambong J.T."/>
            <person name="Bromfield E.S."/>
        </authorList>
    </citation>
    <scope>NUCLEOTIDE SEQUENCE [LARGE SCALE GENOMIC DNA]</scope>
    <source>
        <strain evidence="2 4">OO99</strain>
    </source>
</reference>
<organism evidence="2 4">
    <name type="scientific">Bradyrhizobium ottawaense</name>
    <dbReference type="NCBI Taxonomy" id="931866"/>
    <lineage>
        <taxon>Bacteria</taxon>
        <taxon>Pseudomonadati</taxon>
        <taxon>Pseudomonadota</taxon>
        <taxon>Alphaproteobacteria</taxon>
        <taxon>Hyphomicrobiales</taxon>
        <taxon>Nitrobacteraceae</taxon>
        <taxon>Bradyrhizobium</taxon>
    </lineage>
</organism>
<accession>A0A2U8P474</accession>
<evidence type="ECO:0000313" key="2">
    <source>
        <dbReference type="EMBL" id="AWL92522.1"/>
    </source>
</evidence>
<reference evidence="2" key="3">
    <citation type="journal article" date="2018" name="Microbiol. Resour. Announc.">
        <title>Complete Genome Sequence of Bradyrhizobium ottawaense OO99(T), an Efficient Nitrogen-Fixing Symbiont of Soybean.</title>
        <authorList>
            <person name="Nguyen H.D.T."/>
            <person name="Cloutier S."/>
            <person name="Bromfield E.S.P."/>
        </authorList>
    </citation>
    <scope>NUCLEOTIDE SEQUENCE</scope>
    <source>
        <strain evidence="2">OO99</strain>
    </source>
</reference>
<dbReference type="CDD" id="cd01038">
    <property type="entry name" value="Endonuclease_DUF559"/>
    <property type="match status" value="1"/>
</dbReference>
<dbReference type="SUPFAM" id="SSF52980">
    <property type="entry name" value="Restriction endonuclease-like"/>
    <property type="match status" value="1"/>
</dbReference>
<dbReference type="GeneID" id="92962978"/>
<sequence length="121" mass="14344">MPQEPSHRPVAKRLRQFAKNMRHEPTDAETAMWRLLRDRRLSTFKFRRQVPFKNYILDFVCFEKRLVIEIDGSQHSESQRDATREATLAAEGFWTLRYWNNDVLQQPASVLEDILAKLAGR</sequence>
<dbReference type="Proteomes" id="UP001565369">
    <property type="component" value="Unassembled WGS sequence"/>
</dbReference>
<dbReference type="Gene3D" id="3.40.960.10">
    <property type="entry name" value="VSR Endonuclease"/>
    <property type="match status" value="1"/>
</dbReference>
<dbReference type="InterPro" id="IPR007569">
    <property type="entry name" value="DUF559"/>
</dbReference>
<dbReference type="GO" id="GO:0004519">
    <property type="term" value="F:endonuclease activity"/>
    <property type="evidence" value="ECO:0007669"/>
    <property type="project" value="UniProtKB-KW"/>
</dbReference>
<dbReference type="PANTHER" id="PTHR38590">
    <property type="entry name" value="BLL0828 PROTEIN"/>
    <property type="match status" value="1"/>
</dbReference>
<dbReference type="InterPro" id="IPR047216">
    <property type="entry name" value="Endonuclease_DUF559_bact"/>
</dbReference>
<keyword evidence="2" id="KW-0255">Endonuclease</keyword>
<dbReference type="PANTHER" id="PTHR38590:SF1">
    <property type="entry name" value="BLL0828 PROTEIN"/>
    <property type="match status" value="1"/>
</dbReference>
<dbReference type="Proteomes" id="UP000215703">
    <property type="component" value="Chromosome"/>
</dbReference>
<dbReference type="KEGG" id="bot:CIT37_10105"/>
<gene>
    <name evidence="3" type="ORF">ABIG07_002886</name>
    <name evidence="2" type="ORF">CIT37_10105</name>
</gene>
<keyword evidence="2" id="KW-0378">Hydrolase</keyword>
<keyword evidence="5" id="KW-1185">Reference proteome</keyword>
<accession>A0A5H2YHK6</accession>
<proteinExistence type="predicted"/>
<dbReference type="OrthoDB" id="9798754at2"/>
<dbReference type="AlphaFoldDB" id="A0A2U8P474"/>
<dbReference type="EMBL" id="CP029425">
    <property type="protein sequence ID" value="AWL92522.1"/>
    <property type="molecule type" value="Genomic_DNA"/>
</dbReference>
<protein>
    <submittedName>
        <fullName evidence="2">Endonuclease domain-containing protein</fullName>
    </submittedName>
    <submittedName>
        <fullName evidence="3">Very-short-patch-repair endonuclease</fullName>
    </submittedName>
</protein>
<dbReference type="Pfam" id="PF04480">
    <property type="entry name" value="DUF559"/>
    <property type="match status" value="1"/>
</dbReference>
<evidence type="ECO:0000259" key="1">
    <source>
        <dbReference type="Pfam" id="PF04480"/>
    </source>
</evidence>
<evidence type="ECO:0000313" key="5">
    <source>
        <dbReference type="Proteomes" id="UP001565369"/>
    </source>
</evidence>
<reference evidence="2 4" key="2">
    <citation type="journal article" date="2017" name="Syst. Appl. Microbiol.">
        <title>Soybeans inoculated with root zone soils of Canadian native legumes harbour diverse and novel Bradyrhizobium spp. that possess agricultural potential.</title>
        <authorList>
            <person name="Bromfield E.S.P."/>
            <person name="Cloutier S."/>
            <person name="Tambong J.T."/>
            <person name="Tran Thi T.V."/>
        </authorList>
    </citation>
    <scope>NUCLEOTIDE SEQUENCE [LARGE SCALE GENOMIC DNA]</scope>
    <source>
        <strain evidence="2 4">OO99</strain>
    </source>
</reference>
<name>A0A2U8P474_9BRAD</name>
<feature type="domain" description="DUF559" evidence="1">
    <location>
        <begin position="13"/>
        <end position="118"/>
    </location>
</feature>